<dbReference type="InterPro" id="IPR050559">
    <property type="entry name" value="P-Pant_transferase_sf"/>
</dbReference>
<dbReference type="AlphaFoldDB" id="A0AAV9XPA4"/>
<name>A0AAV9XPA4_9PEZI</name>
<dbReference type="InterPro" id="IPR055066">
    <property type="entry name" value="AASDHPPT_N"/>
</dbReference>
<keyword evidence="2" id="KW-0808">Transferase</keyword>
<protein>
    <recommendedName>
        <fullName evidence="1">holo-[acyl-carrier-protein] synthase</fullName>
        <ecNumber evidence="1">2.7.8.7</ecNumber>
    </recommendedName>
</protein>
<sequence length="305" mass="33442">MPLIRWLLNVGPLWNTPDEFTQALNYLPPPTHQNILNYVRPADRKLALASQLLQHLIVSKHRNIPFSHVTIVKNFGGIRGGRPVFVGDRAAGIQGLEYNVSHHGTVVAITSRLEAPVESGGKEDKGGGIGVDVLQYEKRPGYVDGNLGAVMEWVDGFEVGEVFTKGEMNGARGAVVRGNGGEGKMREVVKAVHLNWTLKEAYVKAVGTGLVTDLTAVDFEVDGVCEVVDRGERSRGVKVWLGKGAGRRRGDEWYFEVERVQVGEGVEGSYCVAMATQAEGLGEEDKNGVWQWLNYEADMVPFIRS</sequence>
<dbReference type="GO" id="GO:0008897">
    <property type="term" value="F:holo-[acyl-carrier-protein] synthase activity"/>
    <property type="evidence" value="ECO:0007669"/>
    <property type="project" value="UniProtKB-EC"/>
</dbReference>
<gene>
    <name evidence="4" type="ORF">TWF694_000665</name>
</gene>
<evidence type="ECO:0000259" key="3">
    <source>
        <dbReference type="Pfam" id="PF22624"/>
    </source>
</evidence>
<dbReference type="GO" id="GO:0000287">
    <property type="term" value="F:magnesium ion binding"/>
    <property type="evidence" value="ECO:0007669"/>
    <property type="project" value="InterPro"/>
</dbReference>
<comment type="caution">
    <text evidence="4">The sequence shown here is derived from an EMBL/GenBank/DDBJ whole genome shotgun (WGS) entry which is preliminary data.</text>
</comment>
<dbReference type="InterPro" id="IPR037143">
    <property type="entry name" value="4-PPantetheinyl_Trfase_dom_sf"/>
</dbReference>
<feature type="domain" description="4'-phosphopantetheinyl transferase N-terminal" evidence="3">
    <location>
        <begin position="16"/>
        <end position="112"/>
    </location>
</feature>
<dbReference type="SUPFAM" id="SSF56214">
    <property type="entry name" value="4'-phosphopantetheinyl transferase"/>
    <property type="match status" value="2"/>
</dbReference>
<dbReference type="GO" id="GO:0019878">
    <property type="term" value="P:lysine biosynthetic process via aminoadipic acid"/>
    <property type="evidence" value="ECO:0007669"/>
    <property type="project" value="TreeGrafter"/>
</dbReference>
<dbReference type="Pfam" id="PF22624">
    <property type="entry name" value="AASDHPPT_N"/>
    <property type="match status" value="1"/>
</dbReference>
<dbReference type="PANTHER" id="PTHR12215:SF10">
    <property type="entry name" value="L-AMINOADIPATE-SEMIALDEHYDE DEHYDROGENASE-PHOSPHOPANTETHEINYL TRANSFERASE"/>
    <property type="match status" value="1"/>
</dbReference>
<evidence type="ECO:0000313" key="4">
    <source>
        <dbReference type="EMBL" id="KAK6543947.1"/>
    </source>
</evidence>
<evidence type="ECO:0000256" key="2">
    <source>
        <dbReference type="ARBA" id="ARBA00022679"/>
    </source>
</evidence>
<reference evidence="4 5" key="1">
    <citation type="submission" date="2019-10" db="EMBL/GenBank/DDBJ databases">
        <authorList>
            <person name="Palmer J.M."/>
        </authorList>
    </citation>
    <scope>NUCLEOTIDE SEQUENCE [LARGE SCALE GENOMIC DNA]</scope>
    <source>
        <strain evidence="4 5">TWF694</strain>
    </source>
</reference>
<keyword evidence="5" id="KW-1185">Reference proteome</keyword>
<accession>A0AAV9XPA4</accession>
<evidence type="ECO:0000313" key="5">
    <source>
        <dbReference type="Proteomes" id="UP001365542"/>
    </source>
</evidence>
<dbReference type="EC" id="2.7.8.7" evidence="1"/>
<dbReference type="EMBL" id="JAVHJO010000001">
    <property type="protein sequence ID" value="KAK6543947.1"/>
    <property type="molecule type" value="Genomic_DNA"/>
</dbReference>
<dbReference type="PANTHER" id="PTHR12215">
    <property type="entry name" value="PHOSPHOPANTETHEINE TRANSFERASE"/>
    <property type="match status" value="1"/>
</dbReference>
<dbReference type="Gene3D" id="3.90.470.20">
    <property type="entry name" value="4'-phosphopantetheinyl transferase domain"/>
    <property type="match status" value="2"/>
</dbReference>
<dbReference type="GO" id="GO:0005829">
    <property type="term" value="C:cytosol"/>
    <property type="evidence" value="ECO:0007669"/>
    <property type="project" value="TreeGrafter"/>
</dbReference>
<evidence type="ECO:0000256" key="1">
    <source>
        <dbReference type="ARBA" id="ARBA00013172"/>
    </source>
</evidence>
<organism evidence="4 5">
    <name type="scientific">Orbilia ellipsospora</name>
    <dbReference type="NCBI Taxonomy" id="2528407"/>
    <lineage>
        <taxon>Eukaryota</taxon>
        <taxon>Fungi</taxon>
        <taxon>Dikarya</taxon>
        <taxon>Ascomycota</taxon>
        <taxon>Pezizomycotina</taxon>
        <taxon>Orbiliomycetes</taxon>
        <taxon>Orbiliales</taxon>
        <taxon>Orbiliaceae</taxon>
        <taxon>Orbilia</taxon>
    </lineage>
</organism>
<dbReference type="Proteomes" id="UP001365542">
    <property type="component" value="Unassembled WGS sequence"/>
</dbReference>
<proteinExistence type="predicted"/>